<dbReference type="InterPro" id="IPR020904">
    <property type="entry name" value="Sc_DH/Rdtase_CS"/>
</dbReference>
<keyword evidence="2" id="KW-0560">Oxidoreductase</keyword>
<dbReference type="CDD" id="cd05233">
    <property type="entry name" value="SDR_c"/>
    <property type="match status" value="1"/>
</dbReference>
<dbReference type="PANTHER" id="PTHR24322:SF736">
    <property type="entry name" value="RETINOL DEHYDROGENASE 10"/>
    <property type="match status" value="1"/>
</dbReference>
<dbReference type="PANTHER" id="PTHR24322">
    <property type="entry name" value="PKSB"/>
    <property type="match status" value="1"/>
</dbReference>
<dbReference type="SUPFAM" id="SSF51735">
    <property type="entry name" value="NAD(P)-binding Rossmann-fold domains"/>
    <property type="match status" value="1"/>
</dbReference>
<dbReference type="Pfam" id="PF00106">
    <property type="entry name" value="adh_short"/>
    <property type="match status" value="1"/>
</dbReference>
<proteinExistence type="inferred from homology"/>
<dbReference type="Proteomes" id="UP001595947">
    <property type="component" value="Unassembled WGS sequence"/>
</dbReference>
<evidence type="ECO:0000256" key="2">
    <source>
        <dbReference type="ARBA" id="ARBA00023002"/>
    </source>
</evidence>
<dbReference type="PRINTS" id="PR00081">
    <property type="entry name" value="GDHRDH"/>
</dbReference>
<evidence type="ECO:0000256" key="3">
    <source>
        <dbReference type="RuleBase" id="RU000363"/>
    </source>
</evidence>
<dbReference type="Gene3D" id="3.40.50.720">
    <property type="entry name" value="NAD(P)-binding Rossmann-like Domain"/>
    <property type="match status" value="1"/>
</dbReference>
<organism evidence="4 5">
    <name type="scientific">Actinomycetospora atypica</name>
    <dbReference type="NCBI Taxonomy" id="1290095"/>
    <lineage>
        <taxon>Bacteria</taxon>
        <taxon>Bacillati</taxon>
        <taxon>Actinomycetota</taxon>
        <taxon>Actinomycetes</taxon>
        <taxon>Pseudonocardiales</taxon>
        <taxon>Pseudonocardiaceae</taxon>
        <taxon>Actinomycetospora</taxon>
    </lineage>
</organism>
<name>A0ABV9YUJ9_9PSEU</name>
<dbReference type="PROSITE" id="PS00061">
    <property type="entry name" value="ADH_SHORT"/>
    <property type="match status" value="1"/>
</dbReference>
<dbReference type="InterPro" id="IPR002347">
    <property type="entry name" value="SDR_fam"/>
</dbReference>
<comment type="similarity">
    <text evidence="1 3">Belongs to the short-chain dehydrogenases/reductases (SDR) family.</text>
</comment>
<accession>A0ABV9YUJ9</accession>
<gene>
    <name evidence="4" type="ORF">ACFPBZ_22495</name>
</gene>
<evidence type="ECO:0000313" key="5">
    <source>
        <dbReference type="Proteomes" id="UP001595947"/>
    </source>
</evidence>
<dbReference type="PRINTS" id="PR00080">
    <property type="entry name" value="SDRFAMILY"/>
</dbReference>
<evidence type="ECO:0000313" key="4">
    <source>
        <dbReference type="EMBL" id="MFC5065009.1"/>
    </source>
</evidence>
<reference evidence="5" key="1">
    <citation type="journal article" date="2019" name="Int. J. Syst. Evol. Microbiol.">
        <title>The Global Catalogue of Microorganisms (GCM) 10K type strain sequencing project: providing services to taxonomists for standard genome sequencing and annotation.</title>
        <authorList>
            <consortium name="The Broad Institute Genomics Platform"/>
            <consortium name="The Broad Institute Genome Sequencing Center for Infectious Disease"/>
            <person name="Wu L."/>
            <person name="Ma J."/>
        </authorList>
    </citation>
    <scope>NUCLEOTIDE SEQUENCE [LARGE SCALE GENOMIC DNA]</scope>
    <source>
        <strain evidence="5">CGMCC 4.7093</strain>
    </source>
</reference>
<sequence length="279" mass="28689">MPHPTALPHLVVAITGGARGIGLATTRALVAHGARVAIGDLDGEHTAQVAGDVDPTGSRVVGLPLDVTDRASFAAFLDAAAEALGPVDVLVNNAGIMPLGPLVDEPDERARRIVDVNLHGVLHGVKLAVPTMLARGRGHVVNVSSAVGRVALSGAATYSATKYAVVGLTEALRSELEGTGVDASVVIPMIVSTELGAGLGTVRGQRTVTAEEVAESIVAVIARPRFETWVPSTGRPLYVAMTLMPRIVRDTVSRLLGASGVLANADRSARSAYDERVGA</sequence>
<dbReference type="RefSeq" id="WP_378038347.1">
    <property type="nucleotide sequence ID" value="NZ_JBHSIV010000029.1"/>
</dbReference>
<dbReference type="EMBL" id="JBHSIV010000029">
    <property type="protein sequence ID" value="MFC5065009.1"/>
    <property type="molecule type" value="Genomic_DNA"/>
</dbReference>
<dbReference type="InterPro" id="IPR036291">
    <property type="entry name" value="NAD(P)-bd_dom_sf"/>
</dbReference>
<evidence type="ECO:0000256" key="1">
    <source>
        <dbReference type="ARBA" id="ARBA00006484"/>
    </source>
</evidence>
<keyword evidence="5" id="KW-1185">Reference proteome</keyword>
<comment type="caution">
    <text evidence="4">The sequence shown here is derived from an EMBL/GenBank/DDBJ whole genome shotgun (WGS) entry which is preliminary data.</text>
</comment>
<dbReference type="NCBIfam" id="NF005878">
    <property type="entry name" value="PRK07825.1"/>
    <property type="match status" value="1"/>
</dbReference>
<protein>
    <submittedName>
        <fullName evidence="4">SDR family oxidoreductase</fullName>
    </submittedName>
</protein>